<dbReference type="Gene3D" id="3.10.450.50">
    <property type="match status" value="1"/>
</dbReference>
<evidence type="ECO:0000313" key="3">
    <source>
        <dbReference type="Proteomes" id="UP000218231"/>
    </source>
</evidence>
<gene>
    <name evidence="2" type="ORF">WR25_18127</name>
</gene>
<organism evidence="2 3">
    <name type="scientific">Diploscapter pachys</name>
    <dbReference type="NCBI Taxonomy" id="2018661"/>
    <lineage>
        <taxon>Eukaryota</taxon>
        <taxon>Metazoa</taxon>
        <taxon>Ecdysozoa</taxon>
        <taxon>Nematoda</taxon>
        <taxon>Chromadorea</taxon>
        <taxon>Rhabditida</taxon>
        <taxon>Rhabditina</taxon>
        <taxon>Rhabditomorpha</taxon>
        <taxon>Rhabditoidea</taxon>
        <taxon>Rhabditidae</taxon>
        <taxon>Diploscapter</taxon>
    </lineage>
</organism>
<evidence type="ECO:0008006" key="4">
    <source>
        <dbReference type="Google" id="ProtNLM"/>
    </source>
</evidence>
<dbReference type="Proteomes" id="UP000218231">
    <property type="component" value="Unassembled WGS sequence"/>
</dbReference>
<evidence type="ECO:0000256" key="1">
    <source>
        <dbReference type="SAM" id="SignalP"/>
    </source>
</evidence>
<dbReference type="OrthoDB" id="5813464at2759"/>
<proteinExistence type="predicted"/>
<protein>
    <recommendedName>
        <fullName evidence="4">DUF4440 domain-containing protein</fullName>
    </recommendedName>
</protein>
<comment type="caution">
    <text evidence="2">The sequence shown here is derived from an EMBL/GenBank/DDBJ whole genome shotgun (WGS) entry which is preliminary data.</text>
</comment>
<dbReference type="PANTHER" id="PTHR31664">
    <property type="entry name" value="PROTEIN CBG16427"/>
    <property type="match status" value="1"/>
</dbReference>
<dbReference type="InterPro" id="IPR032710">
    <property type="entry name" value="NTF2-like_dom_sf"/>
</dbReference>
<feature type="signal peptide" evidence="1">
    <location>
        <begin position="1"/>
        <end position="17"/>
    </location>
</feature>
<name>A0A2A2JFK4_9BILA</name>
<accession>A0A2A2JFK4</accession>
<keyword evidence="3" id="KW-1185">Reference proteome</keyword>
<dbReference type="PANTHER" id="PTHR31664:SF3">
    <property type="entry name" value="DUF4440 DOMAIN-CONTAINING PROTEIN"/>
    <property type="match status" value="1"/>
</dbReference>
<sequence length="141" mass="16714">MKILLILLISSLGYTIAKDDSKLLRDLFKQYSERVYGKEYEKVKSMYDESAVTVEKGKKAYYGPEEIINAIKNYHKDLGDGSKTVNYNEKFLQLGDSFLYYYSDYKTQLTDRQLEGSYWQIWRKDKNGDWKILHDEFSIDN</sequence>
<reference evidence="2 3" key="1">
    <citation type="journal article" date="2017" name="Curr. Biol.">
        <title>Genome architecture and evolution of a unichromosomal asexual nematode.</title>
        <authorList>
            <person name="Fradin H."/>
            <person name="Zegar C."/>
            <person name="Gutwein M."/>
            <person name="Lucas J."/>
            <person name="Kovtun M."/>
            <person name="Corcoran D."/>
            <person name="Baugh L.R."/>
            <person name="Kiontke K."/>
            <person name="Gunsalus K."/>
            <person name="Fitch D.H."/>
            <person name="Piano F."/>
        </authorList>
    </citation>
    <scope>NUCLEOTIDE SEQUENCE [LARGE SCALE GENOMIC DNA]</scope>
    <source>
        <strain evidence="2">PF1309</strain>
    </source>
</reference>
<dbReference type="AlphaFoldDB" id="A0A2A2JFK4"/>
<dbReference type="EMBL" id="LIAE01010463">
    <property type="protein sequence ID" value="PAV60546.1"/>
    <property type="molecule type" value="Genomic_DNA"/>
</dbReference>
<keyword evidence="1" id="KW-0732">Signal</keyword>
<feature type="chain" id="PRO_5012290852" description="DUF4440 domain-containing protein" evidence="1">
    <location>
        <begin position="18"/>
        <end position="141"/>
    </location>
</feature>
<evidence type="ECO:0000313" key="2">
    <source>
        <dbReference type="EMBL" id="PAV60546.1"/>
    </source>
</evidence>
<dbReference type="SUPFAM" id="SSF54427">
    <property type="entry name" value="NTF2-like"/>
    <property type="match status" value="1"/>
</dbReference>